<sequence>MDFGRPEVLVSDNGPQFSSFNFKLFYINQGITHRTSSPLHLAGNGQPERTIGTVKSMMKKCLQESGDWLQGLATIRNTPVAKGLPYPSELLQGRVLQDDHPVQSTRYHIAAYDDDKVRHVLGNRKSRDKYFFDRHAKPEKFLLLPRQQVHIRTAKGDWRVGEIEGIANDRSYWVDSSSNRLRRNRKDIRRTAVN</sequence>
<keyword evidence="3" id="KW-1185">Reference proteome</keyword>
<dbReference type="EMBL" id="VXIV02000729">
    <property type="protein sequence ID" value="KAF6036406.1"/>
    <property type="molecule type" value="Genomic_DNA"/>
</dbReference>
<dbReference type="Proteomes" id="UP000593567">
    <property type="component" value="Unassembled WGS sequence"/>
</dbReference>
<feature type="domain" description="Integrase catalytic" evidence="1">
    <location>
        <begin position="1"/>
        <end position="60"/>
    </location>
</feature>
<proteinExistence type="predicted"/>
<dbReference type="SUPFAM" id="SSF53098">
    <property type="entry name" value="Ribonuclease H-like"/>
    <property type="match status" value="1"/>
</dbReference>
<dbReference type="PROSITE" id="PS50994">
    <property type="entry name" value="INTEGRASE"/>
    <property type="match status" value="1"/>
</dbReference>
<accession>A0A7J7KFZ7</accession>
<reference evidence="2" key="1">
    <citation type="submission" date="2020-06" db="EMBL/GenBank/DDBJ databases">
        <title>Draft genome of Bugula neritina, a colonial animal packing powerful symbionts and potential medicines.</title>
        <authorList>
            <person name="Rayko M."/>
        </authorList>
    </citation>
    <scope>NUCLEOTIDE SEQUENCE [LARGE SCALE GENOMIC DNA]</scope>
    <source>
        <strain evidence="2">Kwan_BN1</strain>
    </source>
</reference>
<dbReference type="InterPro" id="IPR050951">
    <property type="entry name" value="Retrovirus_Pol_polyprotein"/>
</dbReference>
<evidence type="ECO:0000259" key="1">
    <source>
        <dbReference type="PROSITE" id="PS50994"/>
    </source>
</evidence>
<dbReference type="Gene3D" id="3.30.420.10">
    <property type="entry name" value="Ribonuclease H-like superfamily/Ribonuclease H"/>
    <property type="match status" value="1"/>
</dbReference>
<dbReference type="InterPro" id="IPR012337">
    <property type="entry name" value="RNaseH-like_sf"/>
</dbReference>
<gene>
    <name evidence="2" type="ORF">EB796_005284</name>
</gene>
<dbReference type="GO" id="GO:0003676">
    <property type="term" value="F:nucleic acid binding"/>
    <property type="evidence" value="ECO:0007669"/>
    <property type="project" value="InterPro"/>
</dbReference>
<protein>
    <recommendedName>
        <fullName evidence="1">Integrase catalytic domain-containing protein</fullName>
    </recommendedName>
</protein>
<evidence type="ECO:0000313" key="2">
    <source>
        <dbReference type="EMBL" id="KAF6036406.1"/>
    </source>
</evidence>
<dbReference type="InterPro" id="IPR001584">
    <property type="entry name" value="Integrase_cat-core"/>
</dbReference>
<dbReference type="GO" id="GO:0015074">
    <property type="term" value="P:DNA integration"/>
    <property type="evidence" value="ECO:0007669"/>
    <property type="project" value="InterPro"/>
</dbReference>
<dbReference type="PANTHER" id="PTHR37984:SF7">
    <property type="entry name" value="INTEGRASE CATALYTIC DOMAIN-CONTAINING PROTEIN"/>
    <property type="match status" value="1"/>
</dbReference>
<dbReference type="OrthoDB" id="6140474at2759"/>
<dbReference type="PANTHER" id="PTHR37984">
    <property type="entry name" value="PROTEIN CBG26694"/>
    <property type="match status" value="1"/>
</dbReference>
<evidence type="ECO:0000313" key="3">
    <source>
        <dbReference type="Proteomes" id="UP000593567"/>
    </source>
</evidence>
<name>A0A7J7KFZ7_BUGNE</name>
<dbReference type="AlphaFoldDB" id="A0A7J7KFZ7"/>
<dbReference type="InterPro" id="IPR036397">
    <property type="entry name" value="RNaseH_sf"/>
</dbReference>
<comment type="caution">
    <text evidence="2">The sequence shown here is derived from an EMBL/GenBank/DDBJ whole genome shotgun (WGS) entry which is preliminary data.</text>
</comment>
<organism evidence="2 3">
    <name type="scientific">Bugula neritina</name>
    <name type="common">Brown bryozoan</name>
    <name type="synonym">Sertularia neritina</name>
    <dbReference type="NCBI Taxonomy" id="10212"/>
    <lineage>
        <taxon>Eukaryota</taxon>
        <taxon>Metazoa</taxon>
        <taxon>Spiralia</taxon>
        <taxon>Lophotrochozoa</taxon>
        <taxon>Bryozoa</taxon>
        <taxon>Gymnolaemata</taxon>
        <taxon>Cheilostomatida</taxon>
        <taxon>Flustrina</taxon>
        <taxon>Buguloidea</taxon>
        <taxon>Bugulidae</taxon>
        <taxon>Bugula</taxon>
    </lineage>
</organism>